<proteinExistence type="predicted"/>
<sequence length="222" mass="25883">MADPRPPLHMRRLSIEMNRPENLVEKTFLEMLPLGELGIVKENCQIEHRYPCFGVARLAWYFLYPSFFRFRRPYDVCDKIIRTIFRSDLHIVDDLRDGAGSALGSLSLGSDSLMESIQPLIHYAQASRVGRDWEMFIVAAKGCIECENFMDYLYTCKIARERRRARELRAQSSLERQTTLDVEQEQKVKRIVKIRRALPDYRGHADIKMDEIEILPSDAEGL</sequence>
<dbReference type="EMBL" id="JARVKF010000353">
    <property type="protein sequence ID" value="KAK9418738.1"/>
    <property type="molecule type" value="Genomic_DNA"/>
</dbReference>
<evidence type="ECO:0000313" key="1">
    <source>
        <dbReference type="EMBL" id="KAK9418738.1"/>
    </source>
</evidence>
<comment type="caution">
    <text evidence="1">The sequence shown here is derived from an EMBL/GenBank/DDBJ whole genome shotgun (WGS) entry which is preliminary data.</text>
</comment>
<accession>A0ABR2UWC7</accession>
<dbReference type="Proteomes" id="UP001408356">
    <property type="component" value="Unassembled WGS sequence"/>
</dbReference>
<name>A0ABR2UWC7_9PEZI</name>
<reference evidence="1 2" key="1">
    <citation type="journal article" date="2024" name="J. Plant Pathol.">
        <title>Sequence and assembly of the genome of Seiridium unicorne, isolate CBS 538.82, causal agent of cypress canker disease.</title>
        <authorList>
            <person name="Scali E."/>
            <person name="Rocca G.D."/>
            <person name="Danti R."/>
            <person name="Garbelotto M."/>
            <person name="Barberini S."/>
            <person name="Baroncelli R."/>
            <person name="Emiliani G."/>
        </authorList>
    </citation>
    <scope>NUCLEOTIDE SEQUENCE [LARGE SCALE GENOMIC DNA]</scope>
    <source>
        <strain evidence="1 2">BM-138-508</strain>
    </source>
</reference>
<keyword evidence="2" id="KW-1185">Reference proteome</keyword>
<organism evidence="1 2">
    <name type="scientific">Seiridium unicorne</name>
    <dbReference type="NCBI Taxonomy" id="138068"/>
    <lineage>
        <taxon>Eukaryota</taxon>
        <taxon>Fungi</taxon>
        <taxon>Dikarya</taxon>
        <taxon>Ascomycota</taxon>
        <taxon>Pezizomycotina</taxon>
        <taxon>Sordariomycetes</taxon>
        <taxon>Xylariomycetidae</taxon>
        <taxon>Amphisphaeriales</taxon>
        <taxon>Sporocadaceae</taxon>
        <taxon>Seiridium</taxon>
    </lineage>
</organism>
<gene>
    <name evidence="1" type="ORF">SUNI508_07758</name>
</gene>
<evidence type="ECO:0000313" key="2">
    <source>
        <dbReference type="Proteomes" id="UP001408356"/>
    </source>
</evidence>
<protein>
    <submittedName>
        <fullName evidence="1">Uncharacterized protein</fullName>
    </submittedName>
</protein>